<evidence type="ECO:0000313" key="4">
    <source>
        <dbReference type="Proteomes" id="UP001165063"/>
    </source>
</evidence>
<evidence type="ECO:0000259" key="2">
    <source>
        <dbReference type="PROSITE" id="PS51704"/>
    </source>
</evidence>
<name>A0A9W6YX36_AMBMO</name>
<sequence length="176" mass="19397">MQDEAQQEEMTLVFPSLNHWVDTVLKTVYENCNGRDVIFSSFHPDICLMLSLKQPSFPILFLTESGTTEMADARARSLQSAIRFCRTWKLLGLVSCADPIVACPRLASVVKASGLVCVTYGIKNNEPEVARLEMKAGVDAVIVDSVLAVRKELTRGEVDSVQAQLNDKTGANDFET</sequence>
<dbReference type="EMBL" id="BSXU01001971">
    <property type="protein sequence ID" value="GMG32960.1"/>
    <property type="molecule type" value="Genomic_DNA"/>
</dbReference>
<evidence type="ECO:0000313" key="3">
    <source>
        <dbReference type="EMBL" id="GMG32960.1"/>
    </source>
</evidence>
<evidence type="ECO:0000256" key="1">
    <source>
        <dbReference type="ARBA" id="ARBA00022801"/>
    </source>
</evidence>
<dbReference type="InterPro" id="IPR051578">
    <property type="entry name" value="GDPD"/>
</dbReference>
<dbReference type="PANTHER" id="PTHR22958">
    <property type="entry name" value="GLYCEROPHOSPHORYL DIESTER PHOSPHODIESTERASE"/>
    <property type="match status" value="1"/>
</dbReference>
<dbReference type="SUPFAM" id="SSF51695">
    <property type="entry name" value="PLC-like phosphodiesterases"/>
    <property type="match status" value="1"/>
</dbReference>
<feature type="domain" description="GP-PDE" evidence="2">
    <location>
        <begin position="1"/>
        <end position="153"/>
    </location>
</feature>
<dbReference type="Gene3D" id="3.20.20.190">
    <property type="entry name" value="Phosphatidylinositol (PI) phosphodiesterase"/>
    <property type="match status" value="1"/>
</dbReference>
<organism evidence="3 4">
    <name type="scientific">Ambrosiozyma monospora</name>
    <name type="common">Yeast</name>
    <name type="synonym">Endomycopsis monosporus</name>
    <dbReference type="NCBI Taxonomy" id="43982"/>
    <lineage>
        <taxon>Eukaryota</taxon>
        <taxon>Fungi</taxon>
        <taxon>Dikarya</taxon>
        <taxon>Ascomycota</taxon>
        <taxon>Saccharomycotina</taxon>
        <taxon>Pichiomycetes</taxon>
        <taxon>Pichiales</taxon>
        <taxon>Pichiaceae</taxon>
        <taxon>Ambrosiozyma</taxon>
    </lineage>
</organism>
<keyword evidence="4" id="KW-1185">Reference proteome</keyword>
<dbReference type="OrthoDB" id="197419at2759"/>
<keyword evidence="1" id="KW-0378">Hydrolase</keyword>
<dbReference type="Pfam" id="PF03009">
    <property type="entry name" value="GDPD"/>
    <property type="match status" value="1"/>
</dbReference>
<dbReference type="Proteomes" id="UP001165063">
    <property type="component" value="Unassembled WGS sequence"/>
</dbReference>
<protein>
    <submittedName>
        <fullName evidence="3">Unnamed protein product</fullName>
    </submittedName>
</protein>
<dbReference type="GO" id="GO:0047389">
    <property type="term" value="F:glycerophosphocholine phosphodiesterase activity"/>
    <property type="evidence" value="ECO:0007669"/>
    <property type="project" value="TreeGrafter"/>
</dbReference>
<dbReference type="PANTHER" id="PTHR22958:SF1">
    <property type="entry name" value="GLYCEROPHOSPHOCHOLINE PHOSPHODIESTERASE GPCPD1"/>
    <property type="match status" value="1"/>
</dbReference>
<gene>
    <name evidence="3" type="ORF">Amon01_000421500</name>
</gene>
<proteinExistence type="predicted"/>
<dbReference type="AlphaFoldDB" id="A0A9W6YX36"/>
<dbReference type="GO" id="GO:0046475">
    <property type="term" value="P:glycerophospholipid catabolic process"/>
    <property type="evidence" value="ECO:0007669"/>
    <property type="project" value="TreeGrafter"/>
</dbReference>
<dbReference type="InterPro" id="IPR030395">
    <property type="entry name" value="GP_PDE_dom"/>
</dbReference>
<accession>A0A9W6YX36</accession>
<dbReference type="InterPro" id="IPR017946">
    <property type="entry name" value="PLC-like_Pdiesterase_TIM-brl"/>
</dbReference>
<reference evidence="3" key="1">
    <citation type="submission" date="2023-04" db="EMBL/GenBank/DDBJ databases">
        <title>Ambrosiozyma monospora NBRC 1965.</title>
        <authorList>
            <person name="Ichikawa N."/>
            <person name="Sato H."/>
            <person name="Tonouchi N."/>
        </authorList>
    </citation>
    <scope>NUCLEOTIDE SEQUENCE</scope>
    <source>
        <strain evidence="3">NBRC 1965</strain>
    </source>
</reference>
<comment type="caution">
    <text evidence="3">The sequence shown here is derived from an EMBL/GenBank/DDBJ whole genome shotgun (WGS) entry which is preliminary data.</text>
</comment>
<dbReference type="PROSITE" id="PS51704">
    <property type="entry name" value="GP_PDE"/>
    <property type="match status" value="1"/>
</dbReference>